<dbReference type="InterPro" id="IPR036444">
    <property type="entry name" value="PLipase_A2_dom_sf"/>
</dbReference>
<feature type="disulfide bond" evidence="12">
    <location>
        <begin position="124"/>
        <end position="138"/>
    </location>
</feature>
<sequence length="174" mass="19214">MAPARTQHIANFGKGLMFLLSVASIICLVTTTTSAESLGLPFYRLKRHFGQLCSMVNKHTGRQCGLYLSYGCYCGPGTTSTGKPVDETDECCRQHDACYGNTGSACSPKFVTYKYDCQNGNCTCTDSSKDKTCAYKSCLCDLQFGQCLKNKPYNSTYYWMDKSRCNSSETGKND</sequence>
<dbReference type="OrthoDB" id="6065025at2759"/>
<dbReference type="EC" id="3.1.1.4" evidence="2 14"/>
<dbReference type="AlphaFoldDB" id="A0A8S3YLW4"/>
<feature type="chain" id="PRO_5035962593" description="Phospholipase A2" evidence="14">
    <location>
        <begin position="36"/>
        <end position="174"/>
    </location>
</feature>
<dbReference type="GO" id="GO:0005576">
    <property type="term" value="C:extracellular region"/>
    <property type="evidence" value="ECO:0007669"/>
    <property type="project" value="UniProtKB-SubCell"/>
</dbReference>
<feature type="binding site" evidence="11">
    <location>
        <position position="75"/>
    </location>
    <ligand>
        <name>Ca(2+)</name>
        <dbReference type="ChEBI" id="CHEBI:29108"/>
    </ligand>
</feature>
<evidence type="ECO:0000313" key="17">
    <source>
        <dbReference type="Proteomes" id="UP000678393"/>
    </source>
</evidence>
<feature type="domain" description="Phospholipase A2-like central" evidence="15">
    <location>
        <begin position="48"/>
        <end position="166"/>
    </location>
</feature>
<dbReference type="SUPFAM" id="SSF48619">
    <property type="entry name" value="Phospholipase A2, PLA2"/>
    <property type="match status" value="1"/>
</dbReference>
<keyword evidence="14" id="KW-0732">Signal</keyword>
<dbReference type="SMART" id="SM00085">
    <property type="entry name" value="PA2c"/>
    <property type="match status" value="1"/>
</dbReference>
<feature type="active site" evidence="10">
    <location>
        <position position="95"/>
    </location>
</feature>
<evidence type="ECO:0000313" key="16">
    <source>
        <dbReference type="EMBL" id="CAG5118079.1"/>
    </source>
</evidence>
<feature type="signal peptide" evidence="14">
    <location>
        <begin position="1"/>
        <end position="35"/>
    </location>
</feature>
<dbReference type="InterPro" id="IPR033113">
    <property type="entry name" value="PLA2_histidine"/>
</dbReference>
<dbReference type="Gene3D" id="1.20.90.10">
    <property type="entry name" value="Phospholipase A2 domain"/>
    <property type="match status" value="1"/>
</dbReference>
<dbReference type="Proteomes" id="UP000678393">
    <property type="component" value="Unassembled WGS sequence"/>
</dbReference>
<protein>
    <recommendedName>
        <fullName evidence="2 14">Phospholipase A2</fullName>
        <ecNumber evidence="2 14">3.1.1.4</ecNumber>
    </recommendedName>
</protein>
<keyword evidence="3 14" id="KW-0964">Secreted</keyword>
<evidence type="ECO:0000259" key="15">
    <source>
        <dbReference type="SMART" id="SM00085"/>
    </source>
</evidence>
<gene>
    <name evidence="16" type="ORF">CUNI_LOCUS3637</name>
</gene>
<dbReference type="PRINTS" id="PR00389">
    <property type="entry name" value="PHPHLIPASEA2"/>
</dbReference>
<feature type="disulfide bond" evidence="12">
    <location>
        <begin position="98"/>
        <end position="140"/>
    </location>
</feature>
<dbReference type="GO" id="GO:0005509">
    <property type="term" value="F:calcium ion binding"/>
    <property type="evidence" value="ECO:0007669"/>
    <property type="project" value="InterPro"/>
</dbReference>
<evidence type="ECO:0000256" key="5">
    <source>
        <dbReference type="ARBA" id="ARBA00022801"/>
    </source>
</evidence>
<dbReference type="InterPro" id="IPR001211">
    <property type="entry name" value="PLA2"/>
</dbReference>
<dbReference type="PROSITE" id="PS00118">
    <property type="entry name" value="PA2_HIS"/>
    <property type="match status" value="1"/>
</dbReference>
<comment type="catalytic activity">
    <reaction evidence="14">
        <text>a 1,2-diacyl-sn-glycero-3-phosphocholine + H2O = a 1-acyl-sn-glycero-3-phosphocholine + a fatty acid + H(+)</text>
        <dbReference type="Rhea" id="RHEA:15801"/>
        <dbReference type="ChEBI" id="CHEBI:15377"/>
        <dbReference type="ChEBI" id="CHEBI:15378"/>
        <dbReference type="ChEBI" id="CHEBI:28868"/>
        <dbReference type="ChEBI" id="CHEBI:57643"/>
        <dbReference type="ChEBI" id="CHEBI:58168"/>
        <dbReference type="EC" id="3.1.1.4"/>
    </reaction>
</comment>
<dbReference type="PANTHER" id="PTHR11716">
    <property type="entry name" value="PHOSPHOLIPASE A2 FAMILY MEMBER"/>
    <property type="match status" value="1"/>
</dbReference>
<comment type="similarity">
    <text evidence="13">Belongs to the phospholipase A2 family.</text>
</comment>
<keyword evidence="8 14" id="KW-0443">Lipid metabolism</keyword>
<dbReference type="InterPro" id="IPR016090">
    <property type="entry name" value="PLA2-like_dom"/>
</dbReference>
<dbReference type="GO" id="GO:0016042">
    <property type="term" value="P:lipid catabolic process"/>
    <property type="evidence" value="ECO:0007669"/>
    <property type="project" value="UniProtKB-KW"/>
</dbReference>
<dbReference type="GO" id="GO:0006644">
    <property type="term" value="P:phospholipid metabolic process"/>
    <property type="evidence" value="ECO:0007669"/>
    <property type="project" value="InterPro"/>
</dbReference>
<evidence type="ECO:0000256" key="8">
    <source>
        <dbReference type="ARBA" id="ARBA00023098"/>
    </source>
</evidence>
<evidence type="ECO:0000256" key="4">
    <source>
        <dbReference type="ARBA" id="ARBA00022723"/>
    </source>
</evidence>
<keyword evidence="5 14" id="KW-0378">Hydrolase</keyword>
<keyword evidence="7" id="KW-0442">Lipid degradation</keyword>
<evidence type="ECO:0000256" key="9">
    <source>
        <dbReference type="ARBA" id="ARBA00023157"/>
    </source>
</evidence>
<reference evidence="16" key="1">
    <citation type="submission" date="2021-04" db="EMBL/GenBank/DDBJ databases">
        <authorList>
            <consortium name="Molecular Ecology Group"/>
        </authorList>
    </citation>
    <scope>NUCLEOTIDE SEQUENCE</scope>
</reference>
<evidence type="ECO:0000256" key="10">
    <source>
        <dbReference type="PIRSR" id="PIRSR601211-1"/>
    </source>
</evidence>
<feature type="binding site" evidence="11">
    <location>
        <position position="96"/>
    </location>
    <ligand>
        <name>Ca(2+)</name>
        <dbReference type="ChEBI" id="CHEBI:29108"/>
    </ligand>
</feature>
<evidence type="ECO:0000256" key="12">
    <source>
        <dbReference type="PIRSR" id="PIRSR601211-3"/>
    </source>
</evidence>
<dbReference type="GO" id="GO:0050482">
    <property type="term" value="P:arachidonate secretion"/>
    <property type="evidence" value="ECO:0007669"/>
    <property type="project" value="InterPro"/>
</dbReference>
<dbReference type="GO" id="GO:0004623">
    <property type="term" value="F:phospholipase A2 activity"/>
    <property type="evidence" value="ECO:0007669"/>
    <property type="project" value="UniProtKB-EC"/>
</dbReference>
<keyword evidence="17" id="KW-1185">Reference proteome</keyword>
<feature type="disulfide bond" evidence="12">
    <location>
        <begin position="74"/>
        <end position="92"/>
    </location>
</feature>
<evidence type="ECO:0000256" key="3">
    <source>
        <dbReference type="ARBA" id="ARBA00022525"/>
    </source>
</evidence>
<evidence type="ECO:0000256" key="14">
    <source>
        <dbReference type="RuleBase" id="RU361236"/>
    </source>
</evidence>
<proteinExistence type="inferred from homology"/>
<dbReference type="CDD" id="cd00125">
    <property type="entry name" value="PLA2c"/>
    <property type="match status" value="1"/>
</dbReference>
<keyword evidence="9 12" id="KW-1015">Disulfide bond</keyword>
<dbReference type="PANTHER" id="PTHR11716:SF47">
    <property type="entry name" value="PHOSPHOLIPASE A2-ALPHA"/>
    <property type="match status" value="1"/>
</dbReference>
<evidence type="ECO:0000256" key="1">
    <source>
        <dbReference type="ARBA" id="ARBA00004613"/>
    </source>
</evidence>
<feature type="binding site" evidence="11">
    <location>
        <position position="73"/>
    </location>
    <ligand>
        <name>Ca(2+)</name>
        <dbReference type="ChEBI" id="CHEBI:29108"/>
    </ligand>
</feature>
<keyword evidence="6 11" id="KW-0106">Calcium</keyword>
<organism evidence="16 17">
    <name type="scientific">Candidula unifasciata</name>
    <dbReference type="NCBI Taxonomy" id="100452"/>
    <lineage>
        <taxon>Eukaryota</taxon>
        <taxon>Metazoa</taxon>
        <taxon>Spiralia</taxon>
        <taxon>Lophotrochozoa</taxon>
        <taxon>Mollusca</taxon>
        <taxon>Gastropoda</taxon>
        <taxon>Heterobranchia</taxon>
        <taxon>Euthyneura</taxon>
        <taxon>Panpulmonata</taxon>
        <taxon>Eupulmonata</taxon>
        <taxon>Stylommatophora</taxon>
        <taxon>Helicina</taxon>
        <taxon>Helicoidea</taxon>
        <taxon>Geomitridae</taxon>
        <taxon>Candidula</taxon>
    </lineage>
</organism>
<accession>A0A8S3YLW4</accession>
<evidence type="ECO:0000256" key="7">
    <source>
        <dbReference type="ARBA" id="ARBA00022963"/>
    </source>
</evidence>
<comment type="cofactor">
    <cofactor evidence="11">
        <name>Ca(2+)</name>
        <dbReference type="ChEBI" id="CHEBI:29108"/>
    </cofactor>
    <text evidence="11">Binds 1 Ca(2+) ion per subunit.</text>
</comment>
<comment type="caution">
    <text evidence="16">The sequence shown here is derived from an EMBL/GenBank/DDBJ whole genome shotgun (WGS) entry which is preliminary data.</text>
</comment>
<evidence type="ECO:0000256" key="11">
    <source>
        <dbReference type="PIRSR" id="PIRSR601211-2"/>
    </source>
</evidence>
<feature type="active site" evidence="10">
    <location>
        <position position="141"/>
    </location>
</feature>
<comment type="subcellular location">
    <subcellularLocation>
        <location evidence="1 14">Secreted</location>
    </subcellularLocation>
</comment>
<feature type="disulfide bond" evidence="12">
    <location>
        <begin position="106"/>
        <end position="133"/>
    </location>
</feature>
<evidence type="ECO:0000256" key="6">
    <source>
        <dbReference type="ARBA" id="ARBA00022837"/>
    </source>
</evidence>
<dbReference type="EMBL" id="CAJHNH020000494">
    <property type="protein sequence ID" value="CAG5118079.1"/>
    <property type="molecule type" value="Genomic_DNA"/>
</dbReference>
<evidence type="ECO:0000256" key="2">
    <source>
        <dbReference type="ARBA" id="ARBA00013278"/>
    </source>
</evidence>
<dbReference type="Pfam" id="PF00068">
    <property type="entry name" value="Phospholip_A2_1"/>
    <property type="match status" value="1"/>
</dbReference>
<feature type="disulfide bond" evidence="12">
    <location>
        <begin position="91"/>
        <end position="147"/>
    </location>
</feature>
<keyword evidence="4 11" id="KW-0479">Metal-binding</keyword>
<name>A0A8S3YLW4_9EUPU</name>
<feature type="binding site" evidence="11">
    <location>
        <position position="77"/>
    </location>
    <ligand>
        <name>Ca(2+)</name>
        <dbReference type="ChEBI" id="CHEBI:29108"/>
    </ligand>
</feature>
<evidence type="ECO:0000256" key="13">
    <source>
        <dbReference type="RuleBase" id="RU003654"/>
    </source>
</evidence>